<accession>A0A4X2LZ73</accession>
<dbReference type="PANTHER" id="PTHR43157">
    <property type="entry name" value="PHOSPHATIDYLINOSITOL-GLYCAN BIOSYNTHESIS CLASS F PROTEIN-RELATED"/>
    <property type="match status" value="1"/>
</dbReference>
<evidence type="ECO:0000256" key="4">
    <source>
        <dbReference type="SAM" id="Phobius"/>
    </source>
</evidence>
<dbReference type="PANTHER" id="PTHR43157:SF30">
    <property type="entry name" value="RETINOL DEHYDROGENASE 11-LIKE"/>
    <property type="match status" value="1"/>
</dbReference>
<keyword evidence="4" id="KW-1133">Transmembrane helix</keyword>
<dbReference type="InterPro" id="IPR036291">
    <property type="entry name" value="NAD(P)-bd_dom_sf"/>
</dbReference>
<dbReference type="GeneTree" id="ENSGT00940000163763"/>
<dbReference type="GeneID" id="114023730"/>
<organism evidence="5 6">
    <name type="scientific">Vombatus ursinus</name>
    <name type="common">Common wombat</name>
    <dbReference type="NCBI Taxonomy" id="29139"/>
    <lineage>
        <taxon>Eukaryota</taxon>
        <taxon>Metazoa</taxon>
        <taxon>Chordata</taxon>
        <taxon>Craniata</taxon>
        <taxon>Vertebrata</taxon>
        <taxon>Euteleostomi</taxon>
        <taxon>Mammalia</taxon>
        <taxon>Metatheria</taxon>
        <taxon>Diprotodontia</taxon>
        <taxon>Vombatidae</taxon>
        <taxon>Vombatus</taxon>
    </lineage>
</organism>
<evidence type="ECO:0000313" key="6">
    <source>
        <dbReference type="Proteomes" id="UP000314987"/>
    </source>
</evidence>
<protein>
    <recommendedName>
        <fullName evidence="7">Retinol dehydrogenase 11</fullName>
    </recommendedName>
</protein>
<dbReference type="OMA" id="SHFHGKN"/>
<evidence type="ECO:0008006" key="7">
    <source>
        <dbReference type="Google" id="ProtNLM"/>
    </source>
</evidence>
<dbReference type="Proteomes" id="UP000314987">
    <property type="component" value="Unassembled WGS sequence"/>
</dbReference>
<dbReference type="Ensembl" id="ENSVURT00010029954.1">
    <property type="protein sequence ID" value="ENSVURP00010026297.1"/>
    <property type="gene ID" value="ENSVURG00010020131.1"/>
</dbReference>
<dbReference type="Pfam" id="PF00106">
    <property type="entry name" value="adh_short"/>
    <property type="match status" value="1"/>
</dbReference>
<dbReference type="AlphaFoldDB" id="A0A4X2LZ73"/>
<dbReference type="PRINTS" id="PR00081">
    <property type="entry name" value="GDHRDH"/>
</dbReference>
<keyword evidence="4" id="KW-0472">Membrane</keyword>
<dbReference type="SUPFAM" id="SSF51735">
    <property type="entry name" value="NAD(P)-binding Rossmann-fold domains"/>
    <property type="match status" value="1"/>
</dbReference>
<gene>
    <name evidence="5" type="primary">LOC114023730</name>
</gene>
<dbReference type="RefSeq" id="XP_027692341.1">
    <property type="nucleotide sequence ID" value="XM_027836540.1"/>
</dbReference>
<reference evidence="6" key="1">
    <citation type="submission" date="2018-12" db="EMBL/GenBank/DDBJ databases">
        <authorList>
            <person name="Yazar S."/>
        </authorList>
    </citation>
    <scope>NUCLEOTIDE SEQUENCE [LARGE SCALE GENOMIC DNA]</scope>
</reference>
<keyword evidence="6" id="KW-1185">Reference proteome</keyword>
<dbReference type="STRING" id="29139.ENSVURP00010026297"/>
<sequence length="338" mass="37188">MGLLALLGMEAWILGSFICYVLPSLFLLLVVLLRLYGEGSNIWSLQSCAVDLTGKTAVVTGANSGIGKAVSCELARRGARVVLACRRLTEGQKAVADIQKTTGSKELLLRELNLSSMASIQSFSQKLLQEEPHIHLLVNNAGVAGMPCILTSEGLELTFMTNYLGHFLLTNLLLKGLLGAGSARVVNVSSYRHKYGFVNEQHLVGAGDPLRKYQNYDCSKLLLILFTEELAQRLQGTGVTVNSVEPGIVKTEIMKNCIWLYRSIFWLLSVFFKTPEQGAVPVLYLSFAEELDGISGKYFNSKCNLTLPSEPARDLEVAHSLWNTSARLTNLEKITERE</sequence>
<keyword evidence="2" id="KW-0560">Oxidoreductase</keyword>
<reference evidence="5" key="3">
    <citation type="submission" date="2025-09" db="UniProtKB">
        <authorList>
            <consortium name="Ensembl"/>
        </authorList>
    </citation>
    <scope>IDENTIFICATION</scope>
</reference>
<dbReference type="InterPro" id="IPR002347">
    <property type="entry name" value="SDR_fam"/>
</dbReference>
<name>A0A4X2LZ73_VOMUR</name>
<dbReference type="PRINTS" id="PR00080">
    <property type="entry name" value="SDRFAMILY"/>
</dbReference>
<dbReference type="OrthoDB" id="191139at2759"/>
<dbReference type="Gene3D" id="3.40.50.720">
    <property type="entry name" value="NAD(P)-binding Rossmann-like Domain"/>
    <property type="match status" value="1"/>
</dbReference>
<evidence type="ECO:0000256" key="2">
    <source>
        <dbReference type="ARBA" id="ARBA00023002"/>
    </source>
</evidence>
<dbReference type="GO" id="GO:0016491">
    <property type="term" value="F:oxidoreductase activity"/>
    <property type="evidence" value="ECO:0007669"/>
    <property type="project" value="UniProtKB-KW"/>
</dbReference>
<evidence type="ECO:0000313" key="5">
    <source>
        <dbReference type="Ensembl" id="ENSVURP00010026297.1"/>
    </source>
</evidence>
<comment type="similarity">
    <text evidence="1 3">Belongs to the short-chain dehydrogenases/reductases (SDR) family.</text>
</comment>
<reference evidence="5" key="2">
    <citation type="submission" date="2025-08" db="UniProtKB">
        <authorList>
            <consortium name="Ensembl"/>
        </authorList>
    </citation>
    <scope>IDENTIFICATION</scope>
</reference>
<evidence type="ECO:0000256" key="3">
    <source>
        <dbReference type="RuleBase" id="RU000363"/>
    </source>
</evidence>
<feature type="transmembrane region" description="Helical" evidence="4">
    <location>
        <begin position="12"/>
        <end position="36"/>
    </location>
</feature>
<proteinExistence type="inferred from homology"/>
<evidence type="ECO:0000256" key="1">
    <source>
        <dbReference type="ARBA" id="ARBA00006484"/>
    </source>
</evidence>
<keyword evidence="4" id="KW-0812">Transmembrane</keyword>